<dbReference type="RefSeq" id="XP_017995365.1">
    <property type="nucleotide sequence ID" value="XM_018140607.1"/>
</dbReference>
<dbReference type="OrthoDB" id="420884at2759"/>
<organism evidence="12 13">
    <name type="scientific">Cyphellophora attinorum</name>
    <dbReference type="NCBI Taxonomy" id="1664694"/>
    <lineage>
        <taxon>Eukaryota</taxon>
        <taxon>Fungi</taxon>
        <taxon>Dikarya</taxon>
        <taxon>Ascomycota</taxon>
        <taxon>Pezizomycotina</taxon>
        <taxon>Eurotiomycetes</taxon>
        <taxon>Chaetothyriomycetidae</taxon>
        <taxon>Chaetothyriales</taxon>
        <taxon>Cyphellophoraceae</taxon>
        <taxon>Cyphellophora</taxon>
    </lineage>
</organism>
<dbReference type="GeneID" id="28732488"/>
<evidence type="ECO:0000256" key="11">
    <source>
        <dbReference type="SAM" id="MobiDB-lite"/>
    </source>
</evidence>
<dbReference type="GO" id="GO:0000822">
    <property type="term" value="F:inositol hexakisphosphate binding"/>
    <property type="evidence" value="ECO:0007669"/>
    <property type="project" value="TreeGrafter"/>
</dbReference>
<dbReference type="EMBL" id="LFJN01000040">
    <property type="protein sequence ID" value="KPI35402.1"/>
    <property type="molecule type" value="Genomic_DNA"/>
</dbReference>
<dbReference type="InterPro" id="IPR012476">
    <property type="entry name" value="GLE1"/>
</dbReference>
<dbReference type="GO" id="GO:0044614">
    <property type="term" value="C:nuclear pore cytoplasmic filaments"/>
    <property type="evidence" value="ECO:0007669"/>
    <property type="project" value="TreeGrafter"/>
</dbReference>
<dbReference type="PANTHER" id="PTHR12960">
    <property type="entry name" value="GLE-1-RELATED"/>
    <property type="match status" value="1"/>
</dbReference>
<protein>
    <recommendedName>
        <fullName evidence="9">mRNA export factor GLE1</fullName>
    </recommendedName>
    <alternativeName>
        <fullName evidence="10">Nucleoporin GLE1</fullName>
    </alternativeName>
</protein>
<sequence length="569" mass="64119">MARGQSPYTDGLYSSPRQRSSPLMKRESSVRRESPARSPAQHDLVNFFDNLNLQEQQHAKVYYHQKFIFQEALDAKQRIKAETDELRLRESKASRDSVREEAEAALQAHIEEERRRQQEEERRKQQEEEERQRKARAEQEATEAEERRVREQTEKEEAAKRAEADRIRKEDEQRRKAADDAKRQEDERKQQEQQQQAEKARKDAEDEASRQEQLEQQRKAQAAAALPPPSALSASPAAAASSQAVPAHIETHHQEYLALHQRLKKFRVDFWEQSKSVKEFKTKVGEMRREIKKAVGQLRIDGPAENKEAMAKVKRVVTLSLQDTFSPPAPVNDYLPPHTQLPSSTNPMPTVPSLTIYVLSILSKAVIALSITSCVDNGKSAEAPGVLIAQVFSQAALQFPDPNQNPPSPHPASLISILLAKFHACAPQLFGPDASGQKSFIPESGHYDRLVGLGALYAAISLRNFSKTRALNPLPPTHFWESTALIVNTPPQEIQIGQLILLKFMLENSAERIVQFWGATGVAMLKEAVVGTRNRVMQGGDESVRNHQSVKALGILEEAWAKGMLFRLS</sequence>
<reference evidence="12 13" key="1">
    <citation type="submission" date="2015-06" db="EMBL/GenBank/DDBJ databases">
        <title>Draft genome of the ant-associated black yeast Phialophora attae CBS 131958.</title>
        <authorList>
            <person name="Moreno L.F."/>
            <person name="Stielow B.J."/>
            <person name="de Hoog S."/>
            <person name="Vicente V.A."/>
            <person name="Weiss V.A."/>
            <person name="de Vries M."/>
            <person name="Cruz L.M."/>
            <person name="Souza E.M."/>
        </authorList>
    </citation>
    <scope>NUCLEOTIDE SEQUENCE [LARGE SCALE GENOMIC DNA]</scope>
    <source>
        <strain evidence="12 13">CBS 131958</strain>
    </source>
</reference>
<evidence type="ECO:0000256" key="2">
    <source>
        <dbReference type="ARBA" id="ARBA00011056"/>
    </source>
</evidence>
<keyword evidence="5" id="KW-0653">Protein transport</keyword>
<evidence type="ECO:0000256" key="8">
    <source>
        <dbReference type="ARBA" id="ARBA00023242"/>
    </source>
</evidence>
<evidence type="ECO:0000256" key="10">
    <source>
        <dbReference type="ARBA" id="ARBA00029983"/>
    </source>
</evidence>
<dbReference type="Gene3D" id="1.25.40.510">
    <property type="entry name" value="GLE1-like"/>
    <property type="match status" value="1"/>
</dbReference>
<comment type="similarity">
    <text evidence="2">Belongs to the GLE1 family.</text>
</comment>
<keyword evidence="7" id="KW-0906">Nuclear pore complex</keyword>
<dbReference type="AlphaFoldDB" id="A0A0N1NWD8"/>
<evidence type="ECO:0000256" key="7">
    <source>
        <dbReference type="ARBA" id="ARBA00023132"/>
    </source>
</evidence>
<keyword evidence="3" id="KW-0813">Transport</keyword>
<feature type="compositionally biased region" description="Basic and acidic residues" evidence="11">
    <location>
        <begin position="85"/>
        <end position="102"/>
    </location>
</feature>
<feature type="compositionally biased region" description="Low complexity" evidence="11">
    <location>
        <begin position="220"/>
        <end position="245"/>
    </location>
</feature>
<dbReference type="GO" id="GO:0016973">
    <property type="term" value="P:poly(A)+ mRNA export from nucleus"/>
    <property type="evidence" value="ECO:0007669"/>
    <property type="project" value="InterPro"/>
</dbReference>
<dbReference type="STRING" id="1664694.A0A0N1NWD8"/>
<evidence type="ECO:0000256" key="1">
    <source>
        <dbReference type="ARBA" id="ARBA00004567"/>
    </source>
</evidence>
<accession>A0A0N1NWD8</accession>
<dbReference type="GO" id="GO:0005543">
    <property type="term" value="F:phospholipid binding"/>
    <property type="evidence" value="ECO:0007669"/>
    <property type="project" value="TreeGrafter"/>
</dbReference>
<gene>
    <name evidence="12" type="ORF">AB675_11736</name>
</gene>
<feature type="region of interest" description="Disordered" evidence="11">
    <location>
        <begin position="85"/>
        <end position="245"/>
    </location>
</feature>
<keyword evidence="13" id="KW-1185">Reference proteome</keyword>
<evidence type="ECO:0000256" key="6">
    <source>
        <dbReference type="ARBA" id="ARBA00023010"/>
    </source>
</evidence>
<name>A0A0N1NWD8_9EURO</name>
<keyword evidence="4" id="KW-0509">mRNA transport</keyword>
<feature type="compositionally biased region" description="Basic and acidic residues" evidence="11">
    <location>
        <begin position="109"/>
        <end position="191"/>
    </location>
</feature>
<evidence type="ECO:0000256" key="4">
    <source>
        <dbReference type="ARBA" id="ARBA00022816"/>
    </source>
</evidence>
<keyword evidence="6" id="KW-0811">Translocation</keyword>
<dbReference type="GO" id="GO:0005737">
    <property type="term" value="C:cytoplasm"/>
    <property type="evidence" value="ECO:0007669"/>
    <property type="project" value="TreeGrafter"/>
</dbReference>
<evidence type="ECO:0000256" key="9">
    <source>
        <dbReference type="ARBA" id="ARBA00026227"/>
    </source>
</evidence>
<evidence type="ECO:0000256" key="3">
    <source>
        <dbReference type="ARBA" id="ARBA00022448"/>
    </source>
</evidence>
<keyword evidence="8" id="KW-0539">Nucleus</keyword>
<evidence type="ECO:0000256" key="5">
    <source>
        <dbReference type="ARBA" id="ARBA00022927"/>
    </source>
</evidence>
<feature type="compositionally biased region" description="Basic and acidic residues" evidence="11">
    <location>
        <begin position="24"/>
        <end position="35"/>
    </location>
</feature>
<dbReference type="PANTHER" id="PTHR12960:SF0">
    <property type="entry name" value="MRNA EXPORT FACTOR GLE1"/>
    <property type="match status" value="1"/>
</dbReference>
<feature type="compositionally biased region" description="Basic and acidic residues" evidence="11">
    <location>
        <begin position="198"/>
        <end position="218"/>
    </location>
</feature>
<comment type="caution">
    <text evidence="12">The sequence shown here is derived from an EMBL/GenBank/DDBJ whole genome shotgun (WGS) entry which is preliminary data.</text>
</comment>
<dbReference type="Proteomes" id="UP000038010">
    <property type="component" value="Unassembled WGS sequence"/>
</dbReference>
<dbReference type="InterPro" id="IPR038506">
    <property type="entry name" value="GLE1-like_sf"/>
</dbReference>
<evidence type="ECO:0000313" key="12">
    <source>
        <dbReference type="EMBL" id="KPI35402.1"/>
    </source>
</evidence>
<dbReference type="GO" id="GO:0031369">
    <property type="term" value="F:translation initiation factor binding"/>
    <property type="evidence" value="ECO:0007669"/>
    <property type="project" value="TreeGrafter"/>
</dbReference>
<evidence type="ECO:0000313" key="13">
    <source>
        <dbReference type="Proteomes" id="UP000038010"/>
    </source>
</evidence>
<dbReference type="GO" id="GO:0015031">
    <property type="term" value="P:protein transport"/>
    <property type="evidence" value="ECO:0007669"/>
    <property type="project" value="UniProtKB-KW"/>
</dbReference>
<comment type="subcellular location">
    <subcellularLocation>
        <location evidence="1">Nucleus</location>
        <location evidence="1">Nuclear pore complex</location>
    </subcellularLocation>
</comment>
<dbReference type="VEuPathDB" id="FungiDB:AB675_11736"/>
<dbReference type="Pfam" id="PF07817">
    <property type="entry name" value="GLE1"/>
    <property type="match status" value="1"/>
</dbReference>
<proteinExistence type="inferred from homology"/>
<feature type="region of interest" description="Disordered" evidence="11">
    <location>
        <begin position="1"/>
        <end position="41"/>
    </location>
</feature>